<dbReference type="STRING" id="1004.SAMN05661012_04870"/>
<keyword evidence="5" id="KW-0238">DNA-binding</keyword>
<dbReference type="Gene3D" id="3.40.50.2300">
    <property type="match status" value="1"/>
</dbReference>
<evidence type="ECO:0000259" key="3">
    <source>
        <dbReference type="PROSITE" id="PS50930"/>
    </source>
</evidence>
<dbReference type="InterPro" id="IPR007492">
    <property type="entry name" value="LytTR_DNA-bd_dom"/>
</dbReference>
<organism evidence="4 6">
    <name type="scientific">Chitinophaga sancti</name>
    <dbReference type="NCBI Taxonomy" id="1004"/>
    <lineage>
        <taxon>Bacteria</taxon>
        <taxon>Pseudomonadati</taxon>
        <taxon>Bacteroidota</taxon>
        <taxon>Chitinophagia</taxon>
        <taxon>Chitinophagales</taxon>
        <taxon>Chitinophagaceae</taxon>
        <taxon>Chitinophaga</taxon>
    </lineage>
</organism>
<dbReference type="InterPro" id="IPR046947">
    <property type="entry name" value="LytR-like"/>
</dbReference>
<dbReference type="GO" id="GO:0003677">
    <property type="term" value="F:DNA binding"/>
    <property type="evidence" value="ECO:0007669"/>
    <property type="project" value="UniProtKB-KW"/>
</dbReference>
<gene>
    <name evidence="4" type="ORF">SAMN05661012_04870</name>
    <name evidence="5" type="ORF">SR876_12010</name>
</gene>
<dbReference type="SUPFAM" id="SSF52172">
    <property type="entry name" value="CheY-like"/>
    <property type="match status" value="1"/>
</dbReference>
<dbReference type="PROSITE" id="PS50930">
    <property type="entry name" value="HTH_LYTTR"/>
    <property type="match status" value="1"/>
</dbReference>
<keyword evidence="7" id="KW-1185">Reference proteome</keyword>
<dbReference type="GO" id="GO:0000156">
    <property type="term" value="F:phosphorelay response regulator activity"/>
    <property type="evidence" value="ECO:0007669"/>
    <property type="project" value="InterPro"/>
</dbReference>
<evidence type="ECO:0000256" key="1">
    <source>
        <dbReference type="PROSITE-ProRule" id="PRU00169"/>
    </source>
</evidence>
<dbReference type="OrthoDB" id="9787344at2"/>
<dbReference type="Proteomes" id="UP000183788">
    <property type="component" value="Unassembled WGS sequence"/>
</dbReference>
<dbReference type="Proteomes" id="UP001326715">
    <property type="component" value="Chromosome"/>
</dbReference>
<dbReference type="Gene3D" id="2.40.50.1020">
    <property type="entry name" value="LytTr DNA-binding domain"/>
    <property type="match status" value="1"/>
</dbReference>
<dbReference type="SMART" id="SM00850">
    <property type="entry name" value="LytTR"/>
    <property type="match status" value="1"/>
</dbReference>
<dbReference type="PANTHER" id="PTHR37299">
    <property type="entry name" value="TRANSCRIPTIONAL REGULATOR-RELATED"/>
    <property type="match status" value="1"/>
</dbReference>
<proteinExistence type="predicted"/>
<dbReference type="EMBL" id="CP140154">
    <property type="protein sequence ID" value="WQG92232.1"/>
    <property type="molecule type" value="Genomic_DNA"/>
</dbReference>
<evidence type="ECO:0000313" key="7">
    <source>
        <dbReference type="Proteomes" id="UP001326715"/>
    </source>
</evidence>
<dbReference type="PROSITE" id="PS50110">
    <property type="entry name" value="RESPONSE_REGULATORY"/>
    <property type="match status" value="1"/>
</dbReference>
<feature type="domain" description="Response regulatory" evidence="2">
    <location>
        <begin position="2"/>
        <end position="114"/>
    </location>
</feature>
<accession>A0A1K1S776</accession>
<feature type="modified residue" description="4-aspartylphosphate" evidence="1">
    <location>
        <position position="54"/>
    </location>
</feature>
<evidence type="ECO:0000313" key="6">
    <source>
        <dbReference type="Proteomes" id="UP000183788"/>
    </source>
</evidence>
<dbReference type="SMART" id="SM00448">
    <property type="entry name" value="REC"/>
    <property type="match status" value="1"/>
</dbReference>
<evidence type="ECO:0000313" key="5">
    <source>
        <dbReference type="EMBL" id="WQG92232.1"/>
    </source>
</evidence>
<reference evidence="5 7" key="2">
    <citation type="submission" date="2023-11" db="EMBL/GenBank/DDBJ databases">
        <title>MicrobeMod: A computational toolkit for identifying prokaryotic methylation and restriction-modification with nanopore sequencing.</title>
        <authorList>
            <person name="Crits-Christoph A."/>
            <person name="Kang S.C."/>
            <person name="Lee H."/>
            <person name="Ostrov N."/>
        </authorList>
    </citation>
    <scope>NUCLEOTIDE SEQUENCE [LARGE SCALE GENOMIC DNA]</scope>
    <source>
        <strain evidence="5 7">ATCC 23090</strain>
    </source>
</reference>
<name>A0A1K1S776_9BACT</name>
<dbReference type="AlphaFoldDB" id="A0A1K1S776"/>
<evidence type="ECO:0000313" key="4">
    <source>
        <dbReference type="EMBL" id="SFW79943.1"/>
    </source>
</evidence>
<feature type="domain" description="HTH LytTR-type" evidence="3">
    <location>
        <begin position="140"/>
        <end position="210"/>
    </location>
</feature>
<protein>
    <submittedName>
        <fullName evidence="5">LytTR family DNA-binding domain-containing protein</fullName>
    </submittedName>
    <submittedName>
        <fullName evidence="4">Two component transcriptional regulator, LytTR family</fullName>
    </submittedName>
</protein>
<keyword evidence="1" id="KW-0597">Phosphoprotein</keyword>
<evidence type="ECO:0000259" key="2">
    <source>
        <dbReference type="PROSITE" id="PS50110"/>
    </source>
</evidence>
<dbReference type="InterPro" id="IPR011006">
    <property type="entry name" value="CheY-like_superfamily"/>
</dbReference>
<dbReference type="InterPro" id="IPR001789">
    <property type="entry name" value="Sig_transdc_resp-reg_receiver"/>
</dbReference>
<dbReference type="Pfam" id="PF00072">
    <property type="entry name" value="Response_reg"/>
    <property type="match status" value="1"/>
</dbReference>
<dbReference type="RefSeq" id="WP_072363838.1">
    <property type="nucleotide sequence ID" value="NZ_CBHWAX010000150.1"/>
</dbReference>
<dbReference type="PANTHER" id="PTHR37299:SF1">
    <property type="entry name" value="STAGE 0 SPORULATION PROTEIN A HOMOLOG"/>
    <property type="match status" value="1"/>
</dbReference>
<reference evidence="4 6" key="1">
    <citation type="submission" date="2016-11" db="EMBL/GenBank/DDBJ databases">
        <authorList>
            <person name="Jaros S."/>
            <person name="Januszkiewicz K."/>
            <person name="Wedrychowicz H."/>
        </authorList>
    </citation>
    <scope>NUCLEOTIDE SEQUENCE [LARGE SCALE GENOMIC DNA]</scope>
    <source>
        <strain evidence="4 6">DSM 784</strain>
    </source>
</reference>
<dbReference type="Pfam" id="PF04397">
    <property type="entry name" value="LytTR"/>
    <property type="match status" value="1"/>
</dbReference>
<sequence length="247" mass="28560">MNVVIIEDEKNLAEELQHYILSARKEWTIVKILPSVKQALAWFETNTCQLVFSDIQLGDGLSFEIFNQLKLNVPVIFCTAFNEYAIQAFKNNGIDYILKPYGQSTISDAITHYESLRQSISPDYHTIIRLLQKPATTSRLLVSLRDKIIPVKTEDIALFYIQHGQVSLIDFEQHKYIISQPLDELEAVVGPGFYRADRQHLVNRKAIRDVSQYLGRKLLLNLLVEYNEAITIRKEKASEFLEWLTKD</sequence>
<dbReference type="EMBL" id="FPIZ01000018">
    <property type="protein sequence ID" value="SFW79943.1"/>
    <property type="molecule type" value="Genomic_DNA"/>
</dbReference>